<evidence type="ECO:0000313" key="4">
    <source>
        <dbReference type="Proteomes" id="UP000091897"/>
    </source>
</evidence>
<name>A0ABM6CUQ3_9BORD</name>
<dbReference type="InterPro" id="IPR042100">
    <property type="entry name" value="Bug_dom1"/>
</dbReference>
<dbReference type="PROSITE" id="PS51257">
    <property type="entry name" value="PROKAR_LIPOPROTEIN"/>
    <property type="match status" value="1"/>
</dbReference>
<reference evidence="3 4" key="1">
    <citation type="submission" date="2016-06" db="EMBL/GenBank/DDBJ databases">
        <title>Complete genome sequences of Bordetella bronchialis and Bordetella flabilis.</title>
        <authorList>
            <person name="LiPuma J.J."/>
            <person name="Spilker T."/>
        </authorList>
    </citation>
    <scope>NUCLEOTIDE SEQUENCE [LARGE SCALE GENOMIC DNA]</scope>
    <source>
        <strain evidence="3 4">AU3182</strain>
    </source>
</reference>
<feature type="signal peptide" evidence="2">
    <location>
        <begin position="1"/>
        <end position="25"/>
    </location>
</feature>
<protein>
    <recommendedName>
        <fullName evidence="5">ABC transporter substrate-binding protein</fullName>
    </recommendedName>
</protein>
<gene>
    <name evidence="3" type="ORF">BAU06_17380</name>
</gene>
<comment type="similarity">
    <text evidence="1">Belongs to the UPF0065 (bug) family.</text>
</comment>
<keyword evidence="4" id="KW-1185">Reference proteome</keyword>
<dbReference type="Pfam" id="PF03401">
    <property type="entry name" value="TctC"/>
    <property type="match status" value="1"/>
</dbReference>
<evidence type="ECO:0000256" key="2">
    <source>
        <dbReference type="SAM" id="SignalP"/>
    </source>
</evidence>
<sequence>MNNYLRACAALILATVFQACGAADAAGWKPTQPIRIVVPFSAGGGSDVVARLVSQSLGNRLGQTVIVENKPGASGAIASDLVYNAAPDGYTLLLGTADTQAMNPHVNKVRFDSLKFVPVGGLAKVPYVLVGRADLPASNLPELLALAKRQSLSYGSSGLGTAADVQMRMFGEVAKIDNLLHVPYQGVAPAFQGLVAGQVDLAAVPVVLAAQYRDKLKFFGLPSMERNSAIPDVPTLAEQGYRVDADSWNCLLAPPGTPAAIADAIGSQLAAVLAEPAVQKRLHEVGMTAFPGFRTEFAAFYRSEYEKWGDAIRKANIGATAQ</sequence>
<dbReference type="InterPro" id="IPR005064">
    <property type="entry name" value="BUG"/>
</dbReference>
<dbReference type="SUPFAM" id="SSF53850">
    <property type="entry name" value="Periplasmic binding protein-like II"/>
    <property type="match status" value="1"/>
</dbReference>
<organism evidence="3 4">
    <name type="scientific">Bordetella bronchialis</name>
    <dbReference type="NCBI Taxonomy" id="463025"/>
    <lineage>
        <taxon>Bacteria</taxon>
        <taxon>Pseudomonadati</taxon>
        <taxon>Pseudomonadota</taxon>
        <taxon>Betaproteobacteria</taxon>
        <taxon>Burkholderiales</taxon>
        <taxon>Alcaligenaceae</taxon>
        <taxon>Bordetella</taxon>
    </lineage>
</organism>
<evidence type="ECO:0000313" key="3">
    <source>
        <dbReference type="EMBL" id="ANN67833.1"/>
    </source>
</evidence>
<dbReference type="Proteomes" id="UP000091897">
    <property type="component" value="Chromosome"/>
</dbReference>
<evidence type="ECO:0000256" key="1">
    <source>
        <dbReference type="ARBA" id="ARBA00006987"/>
    </source>
</evidence>
<dbReference type="PANTHER" id="PTHR42928">
    <property type="entry name" value="TRICARBOXYLATE-BINDING PROTEIN"/>
    <property type="match status" value="1"/>
</dbReference>
<evidence type="ECO:0008006" key="5">
    <source>
        <dbReference type="Google" id="ProtNLM"/>
    </source>
</evidence>
<proteinExistence type="inferred from homology"/>
<keyword evidence="2" id="KW-0732">Signal</keyword>
<dbReference type="CDD" id="cd07012">
    <property type="entry name" value="PBP2_Bug_TTT"/>
    <property type="match status" value="1"/>
</dbReference>
<dbReference type="PANTHER" id="PTHR42928:SF5">
    <property type="entry name" value="BLR1237 PROTEIN"/>
    <property type="match status" value="1"/>
</dbReference>
<dbReference type="EMBL" id="CP016170">
    <property type="protein sequence ID" value="ANN67833.1"/>
    <property type="molecule type" value="Genomic_DNA"/>
</dbReference>
<dbReference type="Gene3D" id="3.40.190.150">
    <property type="entry name" value="Bordetella uptake gene, domain 1"/>
    <property type="match status" value="1"/>
</dbReference>
<dbReference type="PIRSF" id="PIRSF017082">
    <property type="entry name" value="YflP"/>
    <property type="match status" value="1"/>
</dbReference>
<accession>A0ABM6CUQ3</accession>
<dbReference type="RefSeq" id="WP_066352816.1">
    <property type="nucleotide sequence ID" value="NZ_CBCSFJ010000020.1"/>
</dbReference>
<feature type="chain" id="PRO_5047042796" description="ABC transporter substrate-binding protein" evidence="2">
    <location>
        <begin position="26"/>
        <end position="322"/>
    </location>
</feature>
<dbReference type="Gene3D" id="3.40.190.10">
    <property type="entry name" value="Periplasmic binding protein-like II"/>
    <property type="match status" value="1"/>
</dbReference>